<name>A0A3P3XPY0_9SPIR</name>
<dbReference type="Gene3D" id="3.20.20.80">
    <property type="entry name" value="Glycosidases"/>
    <property type="match status" value="1"/>
</dbReference>
<dbReference type="SMART" id="SM00642">
    <property type="entry name" value="Aamy"/>
    <property type="match status" value="1"/>
</dbReference>
<evidence type="ECO:0000259" key="4">
    <source>
        <dbReference type="SMART" id="SM00642"/>
    </source>
</evidence>
<feature type="binding site" evidence="3">
    <location>
        <begin position="360"/>
        <end position="361"/>
    </location>
    <ligand>
        <name>substrate</name>
    </ligand>
</feature>
<dbReference type="InterPro" id="IPR045857">
    <property type="entry name" value="O16G_dom_2"/>
</dbReference>
<feature type="binding site" evidence="3">
    <location>
        <position position="466"/>
    </location>
    <ligand>
        <name>substrate</name>
    </ligand>
</feature>
<organism evidence="5">
    <name type="scientific">uncultured spirochete</name>
    <dbReference type="NCBI Taxonomy" id="156406"/>
    <lineage>
        <taxon>Bacteria</taxon>
        <taxon>Pseudomonadati</taxon>
        <taxon>Spirochaetota</taxon>
        <taxon>Spirochaetia</taxon>
        <taxon>Spirochaetales</taxon>
        <taxon>environmental samples</taxon>
    </lineage>
</organism>
<gene>
    <name evidence="5" type="ORF">SPIRO4BDMA_40920</name>
</gene>
<feature type="binding site" evidence="3">
    <location>
        <position position="119"/>
    </location>
    <ligand>
        <name>substrate</name>
    </ligand>
</feature>
<evidence type="ECO:0000256" key="3">
    <source>
        <dbReference type="PIRSR" id="PIRSR003059-2"/>
    </source>
</evidence>
<keyword evidence="1" id="KW-0328">Glycosyltransferase</keyword>
<evidence type="ECO:0000256" key="1">
    <source>
        <dbReference type="ARBA" id="ARBA00022676"/>
    </source>
</evidence>
<dbReference type="PANTHER" id="PTHR10357">
    <property type="entry name" value="ALPHA-AMYLASE FAMILY MEMBER"/>
    <property type="match status" value="1"/>
</dbReference>
<dbReference type="GO" id="GO:0005975">
    <property type="term" value="P:carbohydrate metabolic process"/>
    <property type="evidence" value="ECO:0007669"/>
    <property type="project" value="InterPro"/>
</dbReference>
<dbReference type="AlphaFoldDB" id="A0A3P3XPY0"/>
<evidence type="ECO:0000256" key="2">
    <source>
        <dbReference type="ARBA" id="ARBA00022679"/>
    </source>
</evidence>
<dbReference type="PANTHER" id="PTHR10357:SF214">
    <property type="entry name" value="GLUCOSYLGLYCERATE PHOSPHORYLASE"/>
    <property type="match status" value="1"/>
</dbReference>
<dbReference type="InterPro" id="IPR017853">
    <property type="entry name" value="GH"/>
</dbReference>
<sequence>MNESHLKKIADLLVFLYGREQGARTFKSLQRLIPRGLARGGPADHPEPLSEKDACLIAYGDILSLPFDESSSNGNEAPRSSAAASMPTALARLREFLEHRDHGGFSYLHILPFHPYSSDDGFSIIDYREIDPRLGNWGDIASLAQEYKLVFDLVLNHGSVQSPWFQSFLKNEQSHRDWYITKPADFDVSSVFRPRTQPLLTPFLREDGTTVYVWTTFSADQADYNFANPGVLLEFIKIFFEYVRHGARMVRLDAVAYIWKEDGTSCIHHPKTHAIVKLLRALIDYLELDVLILTETNVPHEENLSYYGKGDEAHLVYNFALPPLVLHAAVSEDAGPLRDWARTLPAPGEGPVFFNFLASHDGVGVLPAKGLIDDRSFQKTLDTVLERGSLLSYKDTKEGPVPYEINCSYLSAVAPPSLGTVQERARAFLCCHAVLFALAGLPAVYFHSWIGSEQWTEGPRLYGYRRAINREKPYIDQVEKALSDEHSLRADVYAGFEKMLAFRRNEGPFAPEAPQKILPAGGPVFALVRGPDRGGRYVLCLQNFGSRPETCRLDEAPAFEMLVRGGMGREILLSPRETRWIGCGGSRNISVLRI</sequence>
<feature type="binding site" evidence="3">
    <location>
        <begin position="251"/>
        <end position="253"/>
    </location>
    <ligand>
        <name>substrate</name>
    </ligand>
</feature>
<dbReference type="InterPro" id="IPR016377">
    <property type="entry name" value="Sucrose_GGa_phosphorylase-rel"/>
</dbReference>
<dbReference type="Gene3D" id="3.90.400.10">
    <property type="entry name" value="Oligo-1,6-glucosidase, Domain 2"/>
    <property type="match status" value="1"/>
</dbReference>
<proteinExistence type="predicted"/>
<accession>A0A3P3XPY0</accession>
<dbReference type="EMBL" id="FWDO01000004">
    <property type="protein sequence ID" value="SLM18348.1"/>
    <property type="molecule type" value="Genomic_DNA"/>
</dbReference>
<dbReference type="SUPFAM" id="SSF51445">
    <property type="entry name" value="(Trans)glycosidases"/>
    <property type="match status" value="1"/>
</dbReference>
<dbReference type="PIRSF" id="PIRSF003059">
    <property type="entry name" value="Sucrose_phosphorylase"/>
    <property type="match status" value="1"/>
</dbReference>
<feature type="binding site" evidence="3">
    <location>
        <position position="157"/>
    </location>
    <ligand>
        <name>substrate</name>
    </ligand>
</feature>
<protein>
    <submittedName>
        <fullName evidence="5">Putative sucrose phosphorylase (Sucroseglucosyltransferase)</fullName>
    </submittedName>
</protein>
<keyword evidence="2 5" id="KW-0808">Transferase</keyword>
<evidence type="ECO:0000313" key="5">
    <source>
        <dbReference type="EMBL" id="SLM18348.1"/>
    </source>
</evidence>
<reference evidence="5" key="1">
    <citation type="submission" date="2017-02" db="EMBL/GenBank/DDBJ databases">
        <authorList>
            <person name="Regsiter A."/>
            <person name="William W."/>
        </authorList>
    </citation>
    <scope>NUCLEOTIDE SEQUENCE</scope>
    <source>
        <strain evidence="5">BdmA 4</strain>
    </source>
</reference>
<dbReference type="Pfam" id="PF00128">
    <property type="entry name" value="Alpha-amylase"/>
    <property type="match status" value="1"/>
</dbReference>
<dbReference type="GO" id="GO:0016757">
    <property type="term" value="F:glycosyltransferase activity"/>
    <property type="evidence" value="ECO:0007669"/>
    <property type="project" value="UniProtKB-KW"/>
</dbReference>
<feature type="domain" description="Glycosyl hydrolase family 13 catalytic" evidence="4">
    <location>
        <begin position="61"/>
        <end position="503"/>
    </location>
</feature>
<dbReference type="InterPro" id="IPR006047">
    <property type="entry name" value="GH13_cat_dom"/>
</dbReference>